<comment type="cofactor">
    <cofactor evidence="2">
        <name>Zn(2+)</name>
        <dbReference type="ChEBI" id="CHEBI:29105"/>
    </cofactor>
    <text evidence="2">Binds 1 zinc ion per subunit.</text>
</comment>
<feature type="domain" description="Superoxide dismutase copper/zinc binding" evidence="5">
    <location>
        <begin position="48"/>
        <end position="175"/>
    </location>
</feature>
<comment type="catalytic activity">
    <reaction evidence="2">
        <text>2 superoxide + 2 H(+) = H2O2 + O2</text>
        <dbReference type="Rhea" id="RHEA:20696"/>
        <dbReference type="ChEBI" id="CHEBI:15378"/>
        <dbReference type="ChEBI" id="CHEBI:15379"/>
        <dbReference type="ChEBI" id="CHEBI:16240"/>
        <dbReference type="ChEBI" id="CHEBI:18421"/>
        <dbReference type="EC" id="1.15.1.1"/>
    </reaction>
</comment>
<keyword evidence="2" id="KW-0479">Metal-binding</keyword>
<dbReference type="RefSeq" id="WP_122102425.1">
    <property type="nucleotide sequence ID" value="NZ_RFLY01000021.1"/>
</dbReference>
<sequence length="176" mass="17617">MNRIVLRLVPLAAVLSLAACASNPPSAGQTASAHLQSKSGSQVGGVLKVAAMGDGVHVGGSVSGLKPNAVHAFHIHEKGDCSAADAASAGGHFNPTHQPHGSIEHGGMHHLGDQANLQTDSNGIARVDARFAGVSLGTGAANDVLGKAIVVHADPDDYHSQPAGNAGKRIACGVIR</sequence>
<dbReference type="InterPro" id="IPR001424">
    <property type="entry name" value="SOD_Cu_Zn_dom"/>
</dbReference>
<reference evidence="6 7" key="1">
    <citation type="submission" date="2018-10" db="EMBL/GenBank/DDBJ databases">
        <title>Proposal of Lysobacter pythonis sp. nov. isolated from royal pythons (Python regius).</title>
        <authorList>
            <person name="Hans-Juergen B."/>
            <person name="Huptas C."/>
            <person name="Sandra B."/>
            <person name="Igor L."/>
            <person name="Joachim S."/>
            <person name="Siegfried S."/>
            <person name="Mareike W."/>
            <person name="Peter K."/>
        </authorList>
    </citation>
    <scope>NUCLEOTIDE SEQUENCE [LARGE SCALE GENOMIC DNA]</scope>
    <source>
        <strain evidence="6 7">4284/11</strain>
    </source>
</reference>
<feature type="chain" id="PRO_5018125226" description="Superoxide dismutase [Cu-Zn]" evidence="4">
    <location>
        <begin position="22"/>
        <end position="176"/>
    </location>
</feature>
<evidence type="ECO:0000256" key="4">
    <source>
        <dbReference type="SAM" id="SignalP"/>
    </source>
</evidence>
<dbReference type="InterPro" id="IPR018152">
    <property type="entry name" value="SOD_Cu/Zn_BS"/>
</dbReference>
<dbReference type="Proteomes" id="UP000275012">
    <property type="component" value="Unassembled WGS sequence"/>
</dbReference>
<dbReference type="InterPro" id="IPR024134">
    <property type="entry name" value="SOD_Cu/Zn_/chaperone"/>
</dbReference>
<dbReference type="Gene3D" id="2.60.40.200">
    <property type="entry name" value="Superoxide dismutase, copper/zinc binding domain"/>
    <property type="match status" value="1"/>
</dbReference>
<evidence type="ECO:0000313" key="6">
    <source>
        <dbReference type="EMBL" id="RMH88123.1"/>
    </source>
</evidence>
<dbReference type="PROSITE" id="PS00332">
    <property type="entry name" value="SOD_CU_ZN_2"/>
    <property type="match status" value="1"/>
</dbReference>
<dbReference type="OrthoDB" id="5431326at2"/>
<evidence type="ECO:0000313" key="7">
    <source>
        <dbReference type="Proteomes" id="UP000275012"/>
    </source>
</evidence>
<dbReference type="Pfam" id="PF00080">
    <property type="entry name" value="Sod_Cu"/>
    <property type="match status" value="1"/>
</dbReference>
<dbReference type="GO" id="GO:0004784">
    <property type="term" value="F:superoxide dismutase activity"/>
    <property type="evidence" value="ECO:0007669"/>
    <property type="project" value="UniProtKB-EC"/>
</dbReference>
<evidence type="ECO:0000256" key="1">
    <source>
        <dbReference type="ARBA" id="ARBA00010457"/>
    </source>
</evidence>
<keyword evidence="2" id="KW-0186">Copper</keyword>
<dbReference type="InterPro" id="IPR036423">
    <property type="entry name" value="SOD-like_Cu/Zn_dom_sf"/>
</dbReference>
<accession>A0A3M2HJU6</accession>
<comment type="function">
    <text evidence="2">Destroys radicals which are normally produced within the cells and which are toxic to biological systems.</text>
</comment>
<evidence type="ECO:0000256" key="3">
    <source>
        <dbReference type="SAM" id="MobiDB-lite"/>
    </source>
</evidence>
<evidence type="ECO:0000259" key="5">
    <source>
        <dbReference type="Pfam" id="PF00080"/>
    </source>
</evidence>
<gene>
    <name evidence="6" type="ORF">EBB59_12175</name>
</gene>
<keyword evidence="4" id="KW-0732">Signal</keyword>
<keyword evidence="7" id="KW-1185">Reference proteome</keyword>
<comment type="cofactor">
    <cofactor evidence="2">
        <name>Cu cation</name>
        <dbReference type="ChEBI" id="CHEBI:23378"/>
    </cofactor>
    <text evidence="2">Binds 1 copper ion per subunit.</text>
</comment>
<dbReference type="AlphaFoldDB" id="A0A3M2HJU6"/>
<protein>
    <recommendedName>
        <fullName evidence="2">Superoxide dismutase [Cu-Zn]</fullName>
        <ecNumber evidence="2">1.15.1.1</ecNumber>
    </recommendedName>
</protein>
<dbReference type="GO" id="GO:0005507">
    <property type="term" value="F:copper ion binding"/>
    <property type="evidence" value="ECO:0007669"/>
    <property type="project" value="InterPro"/>
</dbReference>
<dbReference type="PANTHER" id="PTHR10003">
    <property type="entry name" value="SUPEROXIDE DISMUTASE CU-ZN -RELATED"/>
    <property type="match status" value="1"/>
</dbReference>
<comment type="caution">
    <text evidence="6">The sequence shown here is derived from an EMBL/GenBank/DDBJ whole genome shotgun (WGS) entry which is preliminary data.</text>
</comment>
<keyword evidence="2" id="KW-0862">Zinc</keyword>
<dbReference type="EC" id="1.15.1.1" evidence="2"/>
<dbReference type="EMBL" id="RFLY01000021">
    <property type="protein sequence ID" value="RMH88123.1"/>
    <property type="molecule type" value="Genomic_DNA"/>
</dbReference>
<feature type="region of interest" description="Disordered" evidence="3">
    <location>
        <begin position="84"/>
        <end position="116"/>
    </location>
</feature>
<proteinExistence type="inferred from homology"/>
<feature type="compositionally biased region" description="Basic and acidic residues" evidence="3">
    <location>
        <begin position="102"/>
        <end position="112"/>
    </location>
</feature>
<dbReference type="PROSITE" id="PS00087">
    <property type="entry name" value="SOD_CU_ZN_1"/>
    <property type="match status" value="1"/>
</dbReference>
<dbReference type="PROSITE" id="PS51257">
    <property type="entry name" value="PROKAR_LIPOPROTEIN"/>
    <property type="match status" value="1"/>
</dbReference>
<feature type="signal peptide" evidence="4">
    <location>
        <begin position="1"/>
        <end position="21"/>
    </location>
</feature>
<organism evidence="6 7">
    <name type="scientific">Solilutibacter pythonis</name>
    <dbReference type="NCBI Taxonomy" id="2483112"/>
    <lineage>
        <taxon>Bacteria</taxon>
        <taxon>Pseudomonadati</taxon>
        <taxon>Pseudomonadota</taxon>
        <taxon>Gammaproteobacteria</taxon>
        <taxon>Lysobacterales</taxon>
        <taxon>Lysobacteraceae</taxon>
        <taxon>Solilutibacter</taxon>
    </lineage>
</organism>
<name>A0A3M2HJU6_9GAMM</name>
<keyword evidence="2" id="KW-0560">Oxidoreductase</keyword>
<dbReference type="SUPFAM" id="SSF49329">
    <property type="entry name" value="Cu,Zn superoxide dismutase-like"/>
    <property type="match status" value="1"/>
</dbReference>
<evidence type="ECO:0000256" key="2">
    <source>
        <dbReference type="RuleBase" id="RU000393"/>
    </source>
</evidence>
<comment type="similarity">
    <text evidence="1 2">Belongs to the Cu-Zn superoxide dismutase family.</text>
</comment>